<dbReference type="PANTHER" id="PTHR13937:SF0">
    <property type="entry name" value="EUKARYOTIC TRANSLATION INITIATION FACTOR 3 SUBUNIT C-RELATED"/>
    <property type="match status" value="1"/>
</dbReference>
<evidence type="ECO:0000256" key="1">
    <source>
        <dbReference type="ARBA" id="ARBA00022490"/>
    </source>
</evidence>
<dbReference type="GO" id="GO:0005852">
    <property type="term" value="C:eukaryotic translation initiation factor 3 complex"/>
    <property type="evidence" value="ECO:0007669"/>
    <property type="project" value="InterPro"/>
</dbReference>
<organism evidence="6 7">
    <name type="scientific">Phaeodactylum tricornutum (strain CCAP 1055/1)</name>
    <dbReference type="NCBI Taxonomy" id="556484"/>
    <lineage>
        <taxon>Eukaryota</taxon>
        <taxon>Sar</taxon>
        <taxon>Stramenopiles</taxon>
        <taxon>Ochrophyta</taxon>
        <taxon>Bacillariophyta</taxon>
        <taxon>Bacillariophyceae</taxon>
        <taxon>Bacillariophycidae</taxon>
        <taxon>Naviculales</taxon>
        <taxon>Phaeodactylaceae</taxon>
        <taxon>Phaeodactylum</taxon>
    </lineage>
</organism>
<keyword evidence="2" id="KW-0396">Initiation factor</keyword>
<evidence type="ECO:0000259" key="5">
    <source>
        <dbReference type="PROSITE" id="PS50250"/>
    </source>
</evidence>
<dbReference type="InterPro" id="IPR008905">
    <property type="entry name" value="EIF3C_N_dom"/>
</dbReference>
<dbReference type="OrthoDB" id="29647at2759"/>
<dbReference type="Pfam" id="PF01399">
    <property type="entry name" value="PCI"/>
    <property type="match status" value="1"/>
</dbReference>
<dbReference type="InterPro" id="IPR036390">
    <property type="entry name" value="WH_DNA-bd_sf"/>
</dbReference>
<reference evidence="7" key="2">
    <citation type="submission" date="2008-08" db="EMBL/GenBank/DDBJ databases">
        <authorList>
            <consortium name="Diatom Consortium"/>
            <person name="Grigoriev I."/>
            <person name="Grimwood J."/>
            <person name="Kuo A."/>
            <person name="Otillar R.P."/>
            <person name="Salamov A."/>
            <person name="Detter J.C."/>
            <person name="Lindquist E."/>
            <person name="Shapiro H."/>
            <person name="Lucas S."/>
            <person name="Glavina del Rio T."/>
            <person name="Pitluck S."/>
            <person name="Rokhsar D."/>
            <person name="Bowler C."/>
        </authorList>
    </citation>
    <scope>GENOME REANNOTATION</scope>
    <source>
        <strain evidence="7">CCAP 1055/1</strain>
    </source>
</reference>
<dbReference type="STRING" id="556484.B7G7V4"/>
<dbReference type="InterPro" id="IPR058999">
    <property type="entry name" value="EIF3CL_C"/>
</dbReference>
<dbReference type="InterPro" id="IPR027516">
    <property type="entry name" value="EIF3C"/>
</dbReference>
<protein>
    <recommendedName>
        <fullName evidence="5">PCI domain-containing protein</fullName>
    </recommendedName>
</protein>
<dbReference type="Proteomes" id="UP000000759">
    <property type="component" value="Chromosome 18"/>
</dbReference>
<feature type="non-terminal residue" evidence="6">
    <location>
        <position position="743"/>
    </location>
</feature>
<feature type="non-terminal residue" evidence="6">
    <location>
        <position position="1"/>
    </location>
</feature>
<evidence type="ECO:0000313" key="7">
    <source>
        <dbReference type="Proteomes" id="UP000000759"/>
    </source>
</evidence>
<keyword evidence="1" id="KW-0963">Cytoplasm</keyword>
<dbReference type="KEGG" id="pti:PHATRDRAFT_522"/>
<evidence type="ECO:0000313" key="6">
    <source>
        <dbReference type="EMBL" id="EEC45299.1"/>
    </source>
</evidence>
<feature type="domain" description="PCI" evidence="5">
    <location>
        <begin position="530"/>
        <end position="710"/>
    </location>
</feature>
<evidence type="ECO:0000256" key="4">
    <source>
        <dbReference type="SAM" id="MobiDB-lite"/>
    </source>
</evidence>
<dbReference type="InParanoid" id="B7G7V4"/>
<dbReference type="GO" id="GO:0003743">
    <property type="term" value="F:translation initiation factor activity"/>
    <property type="evidence" value="ECO:0007669"/>
    <property type="project" value="UniProtKB-KW"/>
</dbReference>
<proteinExistence type="inferred from homology"/>
<keyword evidence="3" id="KW-0648">Protein biosynthesis</keyword>
<evidence type="ECO:0000256" key="3">
    <source>
        <dbReference type="ARBA" id="ARBA00022917"/>
    </source>
</evidence>
<evidence type="ECO:0000256" key="2">
    <source>
        <dbReference type="ARBA" id="ARBA00022540"/>
    </source>
</evidence>
<dbReference type="PaxDb" id="2850-Phatr522"/>
<dbReference type="Pfam" id="PF26569">
    <property type="entry name" value="EIF3CL_C"/>
    <property type="match status" value="1"/>
</dbReference>
<dbReference type="GO" id="GO:0003723">
    <property type="term" value="F:RNA binding"/>
    <property type="evidence" value="ECO:0007669"/>
    <property type="project" value="InterPro"/>
</dbReference>
<dbReference type="SMART" id="SM00088">
    <property type="entry name" value="PINT"/>
    <property type="match status" value="1"/>
</dbReference>
<dbReference type="eggNOG" id="KOG1076">
    <property type="taxonomic scope" value="Eukaryota"/>
</dbReference>
<dbReference type="PANTHER" id="PTHR13937">
    <property type="entry name" value="EUKARYOTIC TRANSLATION INITATION FACTOR 3, SUBUNIT 8 EIF3S8 -RELATED"/>
    <property type="match status" value="1"/>
</dbReference>
<feature type="compositionally biased region" description="Acidic residues" evidence="4">
    <location>
        <begin position="122"/>
        <end position="132"/>
    </location>
</feature>
<dbReference type="AlphaFoldDB" id="B7G7V4"/>
<dbReference type="EMBL" id="CM000620">
    <property type="protein sequence ID" value="EEC45299.1"/>
    <property type="molecule type" value="Genomic_DNA"/>
</dbReference>
<dbReference type="GeneID" id="7194820"/>
<dbReference type="InterPro" id="IPR000717">
    <property type="entry name" value="PCI_dom"/>
</dbReference>
<gene>
    <name evidence="6" type="ORF">PHATRDRAFT_522</name>
</gene>
<dbReference type="FunCoup" id="B7G7V4">
    <property type="interactions" value="462"/>
</dbReference>
<reference evidence="6 7" key="1">
    <citation type="journal article" date="2008" name="Nature">
        <title>The Phaeodactylum genome reveals the evolutionary history of diatom genomes.</title>
        <authorList>
            <person name="Bowler C."/>
            <person name="Allen A.E."/>
            <person name="Badger J.H."/>
            <person name="Grimwood J."/>
            <person name="Jabbari K."/>
            <person name="Kuo A."/>
            <person name="Maheswari U."/>
            <person name="Martens C."/>
            <person name="Maumus F."/>
            <person name="Otillar R.P."/>
            <person name="Rayko E."/>
            <person name="Salamov A."/>
            <person name="Vandepoele K."/>
            <person name="Beszteri B."/>
            <person name="Gruber A."/>
            <person name="Heijde M."/>
            <person name="Katinka M."/>
            <person name="Mock T."/>
            <person name="Valentin K."/>
            <person name="Verret F."/>
            <person name="Berges J.A."/>
            <person name="Brownlee C."/>
            <person name="Cadoret J.P."/>
            <person name="Chiovitti A."/>
            <person name="Choi C.J."/>
            <person name="Coesel S."/>
            <person name="De Martino A."/>
            <person name="Detter J.C."/>
            <person name="Durkin C."/>
            <person name="Falciatore A."/>
            <person name="Fournet J."/>
            <person name="Haruta M."/>
            <person name="Huysman M.J."/>
            <person name="Jenkins B.D."/>
            <person name="Jiroutova K."/>
            <person name="Jorgensen R.E."/>
            <person name="Joubert Y."/>
            <person name="Kaplan A."/>
            <person name="Kroger N."/>
            <person name="Kroth P.G."/>
            <person name="La Roche J."/>
            <person name="Lindquist E."/>
            <person name="Lommer M."/>
            <person name="Martin-Jezequel V."/>
            <person name="Lopez P.J."/>
            <person name="Lucas S."/>
            <person name="Mangogna M."/>
            <person name="McGinnis K."/>
            <person name="Medlin L.K."/>
            <person name="Montsant A."/>
            <person name="Oudot-Le Secq M.P."/>
            <person name="Napoli C."/>
            <person name="Obornik M."/>
            <person name="Parker M.S."/>
            <person name="Petit J.L."/>
            <person name="Porcel B.M."/>
            <person name="Poulsen N."/>
            <person name="Robison M."/>
            <person name="Rychlewski L."/>
            <person name="Rynearson T.A."/>
            <person name="Schmutz J."/>
            <person name="Shapiro H."/>
            <person name="Siaut M."/>
            <person name="Stanley M."/>
            <person name="Sussman M.R."/>
            <person name="Taylor A.R."/>
            <person name="Vardi A."/>
            <person name="von Dassow P."/>
            <person name="Vyverman W."/>
            <person name="Willis A."/>
            <person name="Wyrwicz L.S."/>
            <person name="Rokhsar D.S."/>
            <person name="Weissenbach J."/>
            <person name="Armbrust E.V."/>
            <person name="Green B.R."/>
            <person name="Van de Peer Y."/>
            <person name="Grigoriev I.V."/>
        </authorList>
    </citation>
    <scope>NUCLEOTIDE SEQUENCE [LARGE SCALE GENOMIC DNA]</scope>
    <source>
        <strain evidence="6 7">CCAP 1055/1</strain>
    </source>
</reference>
<dbReference type="PROSITE" id="PS50250">
    <property type="entry name" value="PCI"/>
    <property type="match status" value="1"/>
</dbReference>
<feature type="region of interest" description="Disordered" evidence="4">
    <location>
        <begin position="120"/>
        <end position="152"/>
    </location>
</feature>
<keyword evidence="7" id="KW-1185">Reference proteome</keyword>
<dbReference type="RefSeq" id="XP_002183081.1">
    <property type="nucleotide sequence ID" value="XM_002183045.1"/>
</dbReference>
<dbReference type="Pfam" id="PF05470">
    <property type="entry name" value="eIF-3c_N"/>
    <property type="match status" value="1"/>
</dbReference>
<dbReference type="SUPFAM" id="SSF46785">
    <property type="entry name" value="Winged helix' DNA-binding domain"/>
    <property type="match status" value="1"/>
</dbReference>
<sequence length="743" mass="84617">DEVRVVKSGKERALETFQKHIKNLRGAMKARDYYLIQTEFDELTKAMIKAKQYLAEGVPRPLVRILVDLEDYAVERLKDKEQFKKLSARQGRALNRMKLTYKKHNKAYEVVMHAYRKNPIVSDDDEKSEPESDSAASSGSSSSSSSSSKNLTPAVLLRKVNEIASQRGRRGRDSRQLLRQLEALSRLSLKFGPRIEIPILMHVISAQFGLQRTLDDTMETATWKSCASYLQRIADVVDDGYKLVVESVDESDMSKLTDEEKKRISVVGSLPLHLTRLEEEYTKSLQRTSQHSSEYIVRLRDESKLVELLTRFQRYFEAEGMVTDAAALSMLHMEHIYYRHDSIAKQVDKAAIFYEIFGEAVMLHPACITADEAGKEKGDFEAFHPGAFQGKPNLEDTDDVNFTEVMSRLSSFVYKHGTDQAKTRAVICQIYHLALHDHFLDARDLLLMSHLQETIYNVGDVSTMVMFNRMMVTLGMCAFRLGRISDAHQCLSEICSNRVRELLAQGVNTGRFSDKTAEQEKAEKRRQIPYHQHINMDLLEACHLISAMLLEVPNMAQMAIDGDNGTRRNRVISRSFRKFHDQYNHQVFTGPPEQTRDFVMRASMALKKGDWKTCSDLTTNLDVWQLVPGEGVAEQIGQMLTEKIKLEALRTYLFSFSAQYDSLSLSQLCGMFEMSKSEVHSVVSKMIINRELYASWDQPTETIVLRKVEPTSLQVMALQFAEKASGLVEANERLLDSQSGAYG</sequence>
<dbReference type="HAMAP" id="MF_03002">
    <property type="entry name" value="eIF3c"/>
    <property type="match status" value="1"/>
</dbReference>
<accession>B7G7V4</accession>
<name>B7G7V4_PHATC</name>
<dbReference type="GO" id="GO:0031369">
    <property type="term" value="F:translation initiation factor binding"/>
    <property type="evidence" value="ECO:0007669"/>
    <property type="project" value="InterPro"/>
</dbReference>
<feature type="compositionally biased region" description="Low complexity" evidence="4">
    <location>
        <begin position="133"/>
        <end position="148"/>
    </location>
</feature>